<dbReference type="GO" id="GO:0000724">
    <property type="term" value="P:double-strand break repair via homologous recombination"/>
    <property type="evidence" value="ECO:0007669"/>
    <property type="project" value="TreeGrafter"/>
</dbReference>
<evidence type="ECO:0000313" key="6">
    <source>
        <dbReference type="EMBL" id="KAE8246813.1"/>
    </source>
</evidence>
<comment type="caution">
    <text evidence="6">The sequence shown here is derived from an EMBL/GenBank/DDBJ whole genome shotgun (WGS) entry which is preliminary data.</text>
</comment>
<dbReference type="PANTHER" id="PTHR13710">
    <property type="entry name" value="DNA HELICASE RECQ FAMILY MEMBER"/>
    <property type="match status" value="1"/>
</dbReference>
<keyword evidence="7" id="KW-1185">Reference proteome</keyword>
<feature type="compositionally biased region" description="Gly residues" evidence="4">
    <location>
        <begin position="343"/>
        <end position="354"/>
    </location>
</feature>
<evidence type="ECO:0000256" key="1">
    <source>
        <dbReference type="ARBA" id="ARBA00005446"/>
    </source>
</evidence>
<dbReference type="Proteomes" id="UP000077521">
    <property type="component" value="Unassembled WGS sequence"/>
</dbReference>
<evidence type="ECO:0000256" key="4">
    <source>
        <dbReference type="SAM" id="MobiDB-lite"/>
    </source>
</evidence>
<comment type="similarity">
    <text evidence="1">Belongs to the helicase family. RecQ subfamily.</text>
</comment>
<comment type="catalytic activity">
    <reaction evidence="2">
        <text>Couples ATP hydrolysis with the unwinding of duplex DNA by translocating in the 3'-5' direction.</text>
        <dbReference type="EC" id="5.6.2.4"/>
    </reaction>
</comment>
<reference evidence="6" key="1">
    <citation type="submission" date="2016-04" db="EMBL/GenBank/DDBJ databases">
        <authorList>
            <person name="Nguyen H.D."/>
            <person name="Samba Siva P."/>
            <person name="Cullis J."/>
            <person name="Levesque C.A."/>
            <person name="Hambleton S."/>
        </authorList>
    </citation>
    <scope>NUCLEOTIDE SEQUENCE</scope>
    <source>
        <strain evidence="6">DAOMC 236416</strain>
    </source>
</reference>
<gene>
    <name evidence="6" type="ORF">A4X13_0g5616</name>
</gene>
<dbReference type="PANTHER" id="PTHR13710:SF154">
    <property type="entry name" value="RECQ HELICASE, PUTATIVE (AFU_ORTHOLOGUE AFUA_6G14720)-RELATED"/>
    <property type="match status" value="1"/>
</dbReference>
<dbReference type="GO" id="GO:0005694">
    <property type="term" value="C:chromosome"/>
    <property type="evidence" value="ECO:0007669"/>
    <property type="project" value="TreeGrafter"/>
</dbReference>
<dbReference type="SUPFAM" id="SSF52540">
    <property type="entry name" value="P-loop containing nucleoside triphosphate hydrolases"/>
    <property type="match status" value="1"/>
</dbReference>
<proteinExistence type="inferred from homology"/>
<evidence type="ECO:0000256" key="3">
    <source>
        <dbReference type="ARBA" id="ARBA00034808"/>
    </source>
</evidence>
<dbReference type="InterPro" id="IPR027417">
    <property type="entry name" value="P-loop_NTPase"/>
</dbReference>
<dbReference type="PROSITE" id="PS51194">
    <property type="entry name" value="HELICASE_CTER"/>
    <property type="match status" value="1"/>
</dbReference>
<dbReference type="InterPro" id="IPR001650">
    <property type="entry name" value="Helicase_C-like"/>
</dbReference>
<dbReference type="Gene3D" id="3.40.50.300">
    <property type="entry name" value="P-loop containing nucleotide triphosphate hydrolases"/>
    <property type="match status" value="2"/>
</dbReference>
<evidence type="ECO:0000256" key="2">
    <source>
        <dbReference type="ARBA" id="ARBA00034617"/>
    </source>
</evidence>
<feature type="region of interest" description="Disordered" evidence="4">
    <location>
        <begin position="537"/>
        <end position="575"/>
    </location>
</feature>
<name>A0A8T8SS02_9BASI</name>
<reference evidence="6" key="2">
    <citation type="journal article" date="2019" name="IMA Fungus">
        <title>Genome sequencing and comparison of five Tilletia species to identify candidate genes for the detection of regulated species infecting wheat.</title>
        <authorList>
            <person name="Nguyen H.D.T."/>
            <person name="Sultana T."/>
            <person name="Kesanakurti P."/>
            <person name="Hambleton S."/>
        </authorList>
    </citation>
    <scope>NUCLEOTIDE SEQUENCE</scope>
    <source>
        <strain evidence="6">DAOMC 236416</strain>
    </source>
</reference>
<feature type="region of interest" description="Disordered" evidence="4">
    <location>
        <begin position="438"/>
        <end position="496"/>
    </location>
</feature>
<feature type="domain" description="Helicase C-terminal" evidence="5">
    <location>
        <begin position="125"/>
        <end position="280"/>
    </location>
</feature>
<evidence type="ECO:0000313" key="7">
    <source>
        <dbReference type="Proteomes" id="UP000077521"/>
    </source>
</evidence>
<feature type="compositionally biased region" description="Low complexity" evidence="4">
    <location>
        <begin position="447"/>
        <end position="475"/>
    </location>
</feature>
<feature type="region of interest" description="Disordered" evidence="4">
    <location>
        <begin position="593"/>
        <end position="618"/>
    </location>
</feature>
<feature type="region of interest" description="Disordered" evidence="4">
    <location>
        <begin position="327"/>
        <end position="354"/>
    </location>
</feature>
<evidence type="ECO:0000259" key="5">
    <source>
        <dbReference type="PROSITE" id="PS51194"/>
    </source>
</evidence>
<dbReference type="GO" id="GO:0005737">
    <property type="term" value="C:cytoplasm"/>
    <property type="evidence" value="ECO:0007669"/>
    <property type="project" value="TreeGrafter"/>
</dbReference>
<dbReference type="Pfam" id="PF00271">
    <property type="entry name" value="Helicase_C"/>
    <property type="match status" value="1"/>
</dbReference>
<feature type="non-terminal residue" evidence="6">
    <location>
        <position position="1"/>
    </location>
</feature>
<accession>A0A8T8SS02</accession>
<organism evidence="6 7">
    <name type="scientific">Tilletia indica</name>
    <dbReference type="NCBI Taxonomy" id="43049"/>
    <lineage>
        <taxon>Eukaryota</taxon>
        <taxon>Fungi</taxon>
        <taxon>Dikarya</taxon>
        <taxon>Basidiomycota</taxon>
        <taxon>Ustilaginomycotina</taxon>
        <taxon>Exobasidiomycetes</taxon>
        <taxon>Tilletiales</taxon>
        <taxon>Tilletiaceae</taxon>
        <taxon>Tilletia</taxon>
    </lineage>
</organism>
<dbReference type="GO" id="GO:0009378">
    <property type="term" value="F:four-way junction helicase activity"/>
    <property type="evidence" value="ECO:0007669"/>
    <property type="project" value="TreeGrafter"/>
</dbReference>
<sequence>VETVGPETAVWAMTADAALQDRCMQVFHQQAQGGRLQRIVIDEAHAALFDTWRPVMFDVRRFGGIPLVPFLLTTATLSPRYESELRQVYGLPSLAVIRRPTDRRNVRLSVEELPMSAKMEDRVHQLAQSFILRSRAVIVYIRTRAEAQQYAAVIGCGFYHSRATTSGHHPDLEDEEAETAAHLSAFLEGKTWCLVSTSAAVAGIDRADIGGVLHVKAPYTATQWVQALGRAGRDGQFAEAIVLLEQSQRTEWEERHRGVIYDDAAGEDATALRTLLKKHDVCRRQSISSFMDGDVWACGELGADAGCDVCDPDRLCVASGGGALPVQSNTGRKGKGKGKGRNSSGGGGGGGDYNGGLYDTSMDAALAQMLQEEENLAKEDALLGPDRLLASTAFLEEGDDAIPFPVDVDIDIDAVAKENGLDVDFFLDDHDPVDILLPDSLEERRPGGPSSGEVETGGSSSSISSGFAEAAGASSIRDQARSTRKKRNLSSYSSAVGGVSQPELVKRICMAKNRSTTAAAAAAATAGRTYGGVPLSRNTSVHGSSSGSSSAIPILQSMMPPPPTPPLSSSRSSTDVRYPSSSFFGLSSSNDHHHLAAYTTPPSSSPSEQRRRSTAASAASVAAGAVGVAGGNPGTLVRRDTPGAVAAIAAAATATTAANAGTLVRRAPAGTAVVQSRSTGARHGGMKEHAIRIVQAAYHEFSGHCPICFVLRLPDVEHSVAVCQLRNRYPGYVKARFSPYAACYLSYAPQLICGCWVIGSDSKRSCQITNNTWIQRALFVLASDPAAFQNAVDIARSGFSGLPPYSVEITFPEEAGVPPPEWFVCVRWLDIQVYPAFVLIAALLLS</sequence>
<dbReference type="AlphaFoldDB" id="A0A8T8SS02"/>
<dbReference type="EMBL" id="LWDF02000452">
    <property type="protein sequence ID" value="KAE8246813.1"/>
    <property type="molecule type" value="Genomic_DNA"/>
</dbReference>
<protein>
    <recommendedName>
        <fullName evidence="3">DNA 3'-5' helicase</fullName>
        <ecNumber evidence="3">5.6.2.4</ecNumber>
    </recommendedName>
</protein>
<dbReference type="EC" id="5.6.2.4" evidence="3"/>
<dbReference type="SMART" id="SM00490">
    <property type="entry name" value="HELICc"/>
    <property type="match status" value="1"/>
</dbReference>
<dbReference type="GO" id="GO:0043138">
    <property type="term" value="F:3'-5' DNA helicase activity"/>
    <property type="evidence" value="ECO:0007669"/>
    <property type="project" value="UniProtKB-EC"/>
</dbReference>